<dbReference type="PANTHER" id="PTHR16026">
    <property type="entry name" value="CARTILAGE ACIDIC PROTEIN 1"/>
    <property type="match status" value="1"/>
</dbReference>
<dbReference type="InterPro" id="IPR013517">
    <property type="entry name" value="FG-GAP"/>
</dbReference>
<gene>
    <name evidence="3" type="ORF">LDX50_30180</name>
</gene>
<sequence>MYFRFSYIFLTGLLAFLVSCGEIREESLPKTQFTRVLAEDSGIGFSNQLVSTEDWNIIEYLYFYNGAGVAAGDINNDGLVDLFFTSNQGSNKLYLNKGAMKFTDVTDQAGLASDGWSTGVVMADVNGDGWLDIYVCQVGNYKGQTGRNKLYINQTNGTFKDEANAYGLDFSGLSTQVAFFDYDNDGDLDMYLLNHSVHGVDTYGPSSIREEQDPESGDRLFRNLSDEGTSTFVDVTQEAGIYSSQIGYGLGVHILDYNQDGFSDIYVSNDFHENDYLYENQGDGTFIERGQEAFGHTSRYSMGNDAGDINNDGLPEIITLDMLPTDPVILRKSAAEDRNEVSAIKAQYGYGPQSVRNGLQFNWGNGQFSDIAPFAGIFATDWSWAPLVGDLDNDGWNDIYITNGIAGRPNDLDYIQYFANTAGKGRQASDEELIEKMPQVEISNYLFRNSGETIFTDVTSDWGVSVPSYSHGSVFTDLDNDGDLDVVVNNVNAEAFIWENHTEELTNNHYLKIRLKHLDKNVNGIGTRIFLYSGGQIQYREVSAVHGFMSGAVQDIHFGLGDDPAVDSVVIFWPGFTRQTIREISTDTVVFIQSNGESYELPEEGPHADRKVEVQGLSDFVPVENKNFVDYQREHLIPYNLSSEGPAVAVGDVNGDSYDDVFIGGAHGVRPTLWIGGANGFELQRNTVWLDEVPYEDVDALFFDADLDGDQDLFIVSGGNQYAEGNFLLRDRLFRNDGQGQFSRVAGIPAVALNGSVVRMADVNGDGLPDLFVGARSVPGSYGSAPENIILVNRGGLQFEVFSGFKLKGMVSDAQWEDMDGDGDPDLVVAGDWMAVTIMENHGDEFIAHQIPESRGWWRSLEIIDLDKDGKPDILAGNMGLNHTLKTSPDEPVSLLLADFDDNGQKDPVILHYKSGIEIPFASKDELDKQVPAMKKEFTSYKAYADARNIREILTGMASGVLEERQLDTFAHMSFVNSGGLTFIGKALPDRAQWTCINDFFVSYAENDEVSILAAGNSLAGNTNLGPLDGIPLMELNYSEGSMHFTRAWNTPFYQGVAKSMLELNGRDSLLMIIQQGKSPIFWAK</sequence>
<dbReference type="Gene3D" id="2.130.10.130">
    <property type="entry name" value="Integrin alpha, N-terminal"/>
    <property type="match status" value="4"/>
</dbReference>
<organism evidence="3 4">
    <name type="scientific">Fulvivirga sedimenti</name>
    <dbReference type="NCBI Taxonomy" id="2879465"/>
    <lineage>
        <taxon>Bacteria</taxon>
        <taxon>Pseudomonadati</taxon>
        <taxon>Bacteroidota</taxon>
        <taxon>Cytophagia</taxon>
        <taxon>Cytophagales</taxon>
        <taxon>Fulvivirgaceae</taxon>
        <taxon>Fulvivirga</taxon>
    </lineage>
</organism>
<name>A0A9X1HVS7_9BACT</name>
<keyword evidence="1" id="KW-0732">Signal</keyword>
<proteinExistence type="predicted"/>
<evidence type="ECO:0000313" key="4">
    <source>
        <dbReference type="Proteomes" id="UP001139409"/>
    </source>
</evidence>
<dbReference type="InterPro" id="IPR011519">
    <property type="entry name" value="UnbV_ASPIC"/>
</dbReference>
<dbReference type="RefSeq" id="WP_225700039.1">
    <property type="nucleotide sequence ID" value="NZ_JAIXNE010000010.1"/>
</dbReference>
<feature type="domain" description="ASPIC/UnbV" evidence="2">
    <location>
        <begin position="524"/>
        <end position="588"/>
    </location>
</feature>
<dbReference type="AlphaFoldDB" id="A0A9X1HVS7"/>
<accession>A0A9X1HVS7</accession>
<evidence type="ECO:0000256" key="1">
    <source>
        <dbReference type="ARBA" id="ARBA00022729"/>
    </source>
</evidence>
<evidence type="ECO:0000313" key="3">
    <source>
        <dbReference type="EMBL" id="MCA6079179.1"/>
    </source>
</evidence>
<dbReference type="Pfam" id="PF07593">
    <property type="entry name" value="UnbV_ASPIC"/>
    <property type="match status" value="1"/>
</dbReference>
<dbReference type="Pfam" id="PF13517">
    <property type="entry name" value="FG-GAP_3"/>
    <property type="match status" value="5"/>
</dbReference>
<dbReference type="EMBL" id="JAIXNE010000010">
    <property type="protein sequence ID" value="MCA6079179.1"/>
    <property type="molecule type" value="Genomic_DNA"/>
</dbReference>
<dbReference type="InterPro" id="IPR027039">
    <property type="entry name" value="Crtac1"/>
</dbReference>
<dbReference type="Proteomes" id="UP001139409">
    <property type="component" value="Unassembled WGS sequence"/>
</dbReference>
<evidence type="ECO:0000259" key="2">
    <source>
        <dbReference type="Pfam" id="PF07593"/>
    </source>
</evidence>
<dbReference type="PANTHER" id="PTHR16026:SF0">
    <property type="entry name" value="CARTILAGE ACIDIC PROTEIN 1"/>
    <property type="match status" value="1"/>
</dbReference>
<dbReference type="InterPro" id="IPR028994">
    <property type="entry name" value="Integrin_alpha_N"/>
</dbReference>
<protein>
    <submittedName>
        <fullName evidence="3">VCBS repeat-containing protein</fullName>
    </submittedName>
</protein>
<dbReference type="SUPFAM" id="SSF69318">
    <property type="entry name" value="Integrin alpha N-terminal domain"/>
    <property type="match status" value="2"/>
</dbReference>
<dbReference type="PROSITE" id="PS51257">
    <property type="entry name" value="PROKAR_LIPOPROTEIN"/>
    <property type="match status" value="1"/>
</dbReference>
<comment type="caution">
    <text evidence="3">The sequence shown here is derived from an EMBL/GenBank/DDBJ whole genome shotgun (WGS) entry which is preliminary data.</text>
</comment>
<keyword evidence="4" id="KW-1185">Reference proteome</keyword>
<reference evidence="3" key="1">
    <citation type="submission" date="2021-09" db="EMBL/GenBank/DDBJ databases">
        <title>Fulvivirga sp. isolated from coastal sediment.</title>
        <authorList>
            <person name="Yu H."/>
        </authorList>
    </citation>
    <scope>NUCLEOTIDE SEQUENCE</scope>
    <source>
        <strain evidence="3">1062</strain>
    </source>
</reference>